<dbReference type="GO" id="GO:0003677">
    <property type="term" value="F:DNA binding"/>
    <property type="evidence" value="ECO:0007669"/>
    <property type="project" value="UniProtKB-KW"/>
</dbReference>
<dbReference type="PRINTS" id="PR00039">
    <property type="entry name" value="HTHLYSR"/>
</dbReference>
<dbReference type="Pfam" id="PF00126">
    <property type="entry name" value="HTH_1"/>
    <property type="match status" value="1"/>
</dbReference>
<protein>
    <submittedName>
        <fullName evidence="6">LysR family transcriptional regulator</fullName>
    </submittedName>
</protein>
<keyword evidence="2" id="KW-0805">Transcription regulation</keyword>
<proteinExistence type="inferred from homology"/>
<keyword evidence="3" id="KW-0238">DNA-binding</keyword>
<dbReference type="PANTHER" id="PTHR30346:SF28">
    <property type="entry name" value="HTH-TYPE TRANSCRIPTIONAL REGULATOR CYNR"/>
    <property type="match status" value="1"/>
</dbReference>
<keyword evidence="4" id="KW-0804">Transcription</keyword>
<comment type="caution">
    <text evidence="6">The sequence shown here is derived from an EMBL/GenBank/DDBJ whole genome shotgun (WGS) entry which is preliminary data.</text>
</comment>
<dbReference type="FunFam" id="1.10.10.10:FF:000001">
    <property type="entry name" value="LysR family transcriptional regulator"/>
    <property type="match status" value="1"/>
</dbReference>
<evidence type="ECO:0000256" key="2">
    <source>
        <dbReference type="ARBA" id="ARBA00023015"/>
    </source>
</evidence>
<accession>A0A919ND16</accession>
<name>A0A919ND16_9ACTN</name>
<dbReference type="InterPro" id="IPR000847">
    <property type="entry name" value="LysR_HTH_N"/>
</dbReference>
<evidence type="ECO:0000259" key="5">
    <source>
        <dbReference type="PROSITE" id="PS50931"/>
    </source>
</evidence>
<dbReference type="RefSeq" id="WP_203683863.1">
    <property type="nucleotide sequence ID" value="NZ_BOMW01000064.1"/>
</dbReference>
<dbReference type="GO" id="GO:0032993">
    <property type="term" value="C:protein-DNA complex"/>
    <property type="evidence" value="ECO:0007669"/>
    <property type="project" value="TreeGrafter"/>
</dbReference>
<dbReference type="InterPro" id="IPR036390">
    <property type="entry name" value="WH_DNA-bd_sf"/>
</dbReference>
<dbReference type="EMBL" id="BOMW01000064">
    <property type="protein sequence ID" value="GIF08510.1"/>
    <property type="molecule type" value="Genomic_DNA"/>
</dbReference>
<evidence type="ECO:0000313" key="7">
    <source>
        <dbReference type="Proteomes" id="UP000629619"/>
    </source>
</evidence>
<comment type="similarity">
    <text evidence="1">Belongs to the LysR transcriptional regulatory family.</text>
</comment>
<gene>
    <name evidence="6" type="ORF">Asi03nite_60480</name>
</gene>
<dbReference type="Gene3D" id="3.40.190.290">
    <property type="match status" value="1"/>
</dbReference>
<evidence type="ECO:0000256" key="1">
    <source>
        <dbReference type="ARBA" id="ARBA00009437"/>
    </source>
</evidence>
<dbReference type="CDD" id="cd05466">
    <property type="entry name" value="PBP2_LTTR_substrate"/>
    <property type="match status" value="1"/>
</dbReference>
<dbReference type="PROSITE" id="PS50931">
    <property type="entry name" value="HTH_LYSR"/>
    <property type="match status" value="1"/>
</dbReference>
<feature type="domain" description="HTH lysR-type" evidence="5">
    <location>
        <begin position="1"/>
        <end position="58"/>
    </location>
</feature>
<dbReference type="GO" id="GO:0003700">
    <property type="term" value="F:DNA-binding transcription factor activity"/>
    <property type="evidence" value="ECO:0007669"/>
    <property type="project" value="InterPro"/>
</dbReference>
<evidence type="ECO:0000313" key="6">
    <source>
        <dbReference type="EMBL" id="GIF08510.1"/>
    </source>
</evidence>
<dbReference type="Pfam" id="PF03466">
    <property type="entry name" value="LysR_substrate"/>
    <property type="match status" value="1"/>
</dbReference>
<dbReference type="InterPro" id="IPR005119">
    <property type="entry name" value="LysR_subst-bd"/>
</dbReference>
<dbReference type="SUPFAM" id="SSF46785">
    <property type="entry name" value="Winged helix' DNA-binding domain"/>
    <property type="match status" value="1"/>
</dbReference>
<organism evidence="6 7">
    <name type="scientific">Actinoplanes siamensis</name>
    <dbReference type="NCBI Taxonomy" id="1223317"/>
    <lineage>
        <taxon>Bacteria</taxon>
        <taxon>Bacillati</taxon>
        <taxon>Actinomycetota</taxon>
        <taxon>Actinomycetes</taxon>
        <taxon>Micromonosporales</taxon>
        <taxon>Micromonosporaceae</taxon>
        <taxon>Actinoplanes</taxon>
    </lineage>
</organism>
<dbReference type="Proteomes" id="UP000629619">
    <property type="component" value="Unassembled WGS sequence"/>
</dbReference>
<dbReference type="AlphaFoldDB" id="A0A919ND16"/>
<dbReference type="PANTHER" id="PTHR30346">
    <property type="entry name" value="TRANSCRIPTIONAL DUAL REGULATOR HCAR-RELATED"/>
    <property type="match status" value="1"/>
</dbReference>
<evidence type="ECO:0000256" key="4">
    <source>
        <dbReference type="ARBA" id="ARBA00023163"/>
    </source>
</evidence>
<dbReference type="Gene3D" id="1.10.10.10">
    <property type="entry name" value="Winged helix-like DNA-binding domain superfamily/Winged helix DNA-binding domain"/>
    <property type="match status" value="1"/>
</dbReference>
<keyword evidence="7" id="KW-1185">Reference proteome</keyword>
<dbReference type="SUPFAM" id="SSF53850">
    <property type="entry name" value="Periplasmic binding protein-like II"/>
    <property type="match status" value="1"/>
</dbReference>
<dbReference type="InterPro" id="IPR036388">
    <property type="entry name" value="WH-like_DNA-bd_sf"/>
</dbReference>
<evidence type="ECO:0000256" key="3">
    <source>
        <dbReference type="ARBA" id="ARBA00023125"/>
    </source>
</evidence>
<reference evidence="6" key="1">
    <citation type="submission" date="2021-01" db="EMBL/GenBank/DDBJ databases">
        <title>Whole genome shotgun sequence of Actinoplanes siamensis NBRC 109076.</title>
        <authorList>
            <person name="Komaki H."/>
            <person name="Tamura T."/>
        </authorList>
    </citation>
    <scope>NUCLEOTIDE SEQUENCE</scope>
    <source>
        <strain evidence="6">NBRC 109076</strain>
    </source>
</reference>
<sequence length="303" mass="32965">MELRHLRAFRAVARTLNFTRAAADLHYAQSSITEQVQALESELGAQLFDRSGRRLRLTPAGERLVGYAEKVLLLVEEARTVVPDQLDEPSGVLTVGALETLCAHRLPTMLSTYRSRRPKVRVAVREGNRGELYGAVSRGEIDISLTFGDPPADETLGSETLERDRLMIVTPVGHRLAGSPTLRMMDLAGEEFLATEQGCGFREMFDRSVAPLGADRPKVVAEMTSLAALCSCVASGMGAALLPEIAIRRHLDRSHVAAIPLVDADAQTKVTMTWLRRGESNPTLTAFLRTARSVIEAPAGHAA</sequence>